<keyword evidence="8" id="KW-1185">Reference proteome</keyword>
<evidence type="ECO:0000256" key="4">
    <source>
        <dbReference type="ARBA" id="ARBA00022833"/>
    </source>
</evidence>
<comment type="cofactor">
    <cofactor evidence="1">
        <name>Zn(2+)</name>
        <dbReference type="ChEBI" id="CHEBI:29105"/>
    </cofactor>
</comment>
<dbReference type="PANTHER" id="PTHR43161:SF9">
    <property type="entry name" value="SORBITOL DEHYDROGENASE"/>
    <property type="match status" value="1"/>
</dbReference>
<evidence type="ECO:0000256" key="2">
    <source>
        <dbReference type="ARBA" id="ARBA00008072"/>
    </source>
</evidence>
<keyword evidence="5" id="KW-0560">Oxidoreductase</keyword>
<dbReference type="GO" id="GO:0016491">
    <property type="term" value="F:oxidoreductase activity"/>
    <property type="evidence" value="ECO:0007669"/>
    <property type="project" value="UniProtKB-KW"/>
</dbReference>
<feature type="domain" description="Alcohol dehydrogenase-like N-terminal" evidence="6">
    <location>
        <begin position="8"/>
        <end position="66"/>
    </location>
</feature>
<sequence length="80" mass="9174">MRINDDEKHVTGDRVAIEPGVPCRKCDFCKRGRYNLCHDMEFFALPPTDGALRRFVAIDADYCFKLVLLIENGKKGNLQK</sequence>
<evidence type="ECO:0000256" key="1">
    <source>
        <dbReference type="ARBA" id="ARBA00001947"/>
    </source>
</evidence>
<dbReference type="InterPro" id="IPR011032">
    <property type="entry name" value="GroES-like_sf"/>
</dbReference>
<dbReference type="Gene3D" id="3.90.180.10">
    <property type="entry name" value="Medium-chain alcohol dehydrogenases, catalytic domain"/>
    <property type="match status" value="1"/>
</dbReference>
<gene>
    <name evidence="7" type="ORF">GPUH_LOCUS26645</name>
</gene>
<dbReference type="WBParaSite" id="GPUH_0002667601-mRNA-1">
    <property type="protein sequence ID" value="GPUH_0002667601-mRNA-1"/>
    <property type="gene ID" value="GPUH_0002667601"/>
</dbReference>
<reference evidence="9" key="1">
    <citation type="submission" date="2016-06" db="UniProtKB">
        <authorList>
            <consortium name="WormBaseParasite"/>
        </authorList>
    </citation>
    <scope>IDENTIFICATION</scope>
</reference>
<evidence type="ECO:0000256" key="3">
    <source>
        <dbReference type="ARBA" id="ARBA00022723"/>
    </source>
</evidence>
<name>A0A183F0A5_9BILA</name>
<comment type="similarity">
    <text evidence="2">Belongs to the zinc-containing alcohol dehydrogenase family.</text>
</comment>
<accession>A0A183F0A5</accession>
<dbReference type="Pfam" id="PF08240">
    <property type="entry name" value="ADH_N"/>
    <property type="match status" value="1"/>
</dbReference>
<dbReference type="Proteomes" id="UP000271098">
    <property type="component" value="Unassembled WGS sequence"/>
</dbReference>
<evidence type="ECO:0000313" key="9">
    <source>
        <dbReference type="WBParaSite" id="GPUH_0002667601-mRNA-1"/>
    </source>
</evidence>
<evidence type="ECO:0000256" key="5">
    <source>
        <dbReference type="ARBA" id="ARBA00023002"/>
    </source>
</evidence>
<dbReference type="InterPro" id="IPR013154">
    <property type="entry name" value="ADH-like_N"/>
</dbReference>
<organism evidence="9">
    <name type="scientific">Gongylonema pulchrum</name>
    <dbReference type="NCBI Taxonomy" id="637853"/>
    <lineage>
        <taxon>Eukaryota</taxon>
        <taxon>Metazoa</taxon>
        <taxon>Ecdysozoa</taxon>
        <taxon>Nematoda</taxon>
        <taxon>Chromadorea</taxon>
        <taxon>Rhabditida</taxon>
        <taxon>Spirurina</taxon>
        <taxon>Spiruromorpha</taxon>
        <taxon>Spiruroidea</taxon>
        <taxon>Gongylonematidae</taxon>
        <taxon>Gongylonema</taxon>
    </lineage>
</organism>
<proteinExistence type="inferred from homology"/>
<keyword evidence="4" id="KW-0862">Zinc</keyword>
<dbReference type="GO" id="GO:0046872">
    <property type="term" value="F:metal ion binding"/>
    <property type="evidence" value="ECO:0007669"/>
    <property type="project" value="UniProtKB-KW"/>
</dbReference>
<evidence type="ECO:0000313" key="7">
    <source>
        <dbReference type="EMBL" id="VDN46220.1"/>
    </source>
</evidence>
<keyword evidence="3" id="KW-0479">Metal-binding</keyword>
<dbReference type="OrthoDB" id="1879366at2759"/>
<evidence type="ECO:0000313" key="8">
    <source>
        <dbReference type="Proteomes" id="UP000271098"/>
    </source>
</evidence>
<reference evidence="7 8" key="2">
    <citation type="submission" date="2018-11" db="EMBL/GenBank/DDBJ databases">
        <authorList>
            <consortium name="Pathogen Informatics"/>
        </authorList>
    </citation>
    <scope>NUCLEOTIDE SEQUENCE [LARGE SCALE GENOMIC DNA]</scope>
</reference>
<dbReference type="EMBL" id="UYRT01112609">
    <property type="protein sequence ID" value="VDN46220.1"/>
    <property type="molecule type" value="Genomic_DNA"/>
</dbReference>
<dbReference type="SUPFAM" id="SSF50129">
    <property type="entry name" value="GroES-like"/>
    <property type="match status" value="1"/>
</dbReference>
<dbReference type="AlphaFoldDB" id="A0A183F0A5"/>
<dbReference type="PANTHER" id="PTHR43161">
    <property type="entry name" value="SORBITOL DEHYDROGENASE"/>
    <property type="match status" value="1"/>
</dbReference>
<evidence type="ECO:0000259" key="6">
    <source>
        <dbReference type="Pfam" id="PF08240"/>
    </source>
</evidence>
<protein>
    <submittedName>
        <fullName evidence="9">ADH_N domain-containing protein</fullName>
    </submittedName>
</protein>